<gene>
    <name evidence="2" type="ORF">PFISCL1PPCAC_20848</name>
</gene>
<feature type="non-terminal residue" evidence="2">
    <location>
        <position position="108"/>
    </location>
</feature>
<organism evidence="2 3">
    <name type="scientific">Pristionchus fissidentatus</name>
    <dbReference type="NCBI Taxonomy" id="1538716"/>
    <lineage>
        <taxon>Eukaryota</taxon>
        <taxon>Metazoa</taxon>
        <taxon>Ecdysozoa</taxon>
        <taxon>Nematoda</taxon>
        <taxon>Chromadorea</taxon>
        <taxon>Rhabditida</taxon>
        <taxon>Rhabditina</taxon>
        <taxon>Diplogasteromorpha</taxon>
        <taxon>Diplogasteroidea</taxon>
        <taxon>Neodiplogasteridae</taxon>
        <taxon>Pristionchus</taxon>
    </lineage>
</organism>
<sequence length="108" mass="11793">MKSLSILTCISLRRISSLPINVNGLNSIQSAQNLIVQRSTIGERSIVDEIDDDDEGPAALTAEGQFSLKLLPNQGIPFDQSGPSSPKKIKLEEEEEDIDGSNHMENLM</sequence>
<dbReference type="EMBL" id="BTSY01000005">
    <property type="protein sequence ID" value="GMT29551.1"/>
    <property type="molecule type" value="Genomic_DNA"/>
</dbReference>
<evidence type="ECO:0000313" key="3">
    <source>
        <dbReference type="Proteomes" id="UP001432322"/>
    </source>
</evidence>
<evidence type="ECO:0000313" key="2">
    <source>
        <dbReference type="EMBL" id="GMT29551.1"/>
    </source>
</evidence>
<accession>A0AAV5WBB6</accession>
<protein>
    <submittedName>
        <fullName evidence="2">Uncharacterized protein</fullName>
    </submittedName>
</protein>
<proteinExistence type="predicted"/>
<feature type="region of interest" description="Disordered" evidence="1">
    <location>
        <begin position="73"/>
        <end position="108"/>
    </location>
</feature>
<evidence type="ECO:0000256" key="1">
    <source>
        <dbReference type="SAM" id="MobiDB-lite"/>
    </source>
</evidence>
<reference evidence="2" key="1">
    <citation type="submission" date="2023-10" db="EMBL/GenBank/DDBJ databases">
        <title>Genome assembly of Pristionchus species.</title>
        <authorList>
            <person name="Yoshida K."/>
            <person name="Sommer R.J."/>
        </authorList>
    </citation>
    <scope>NUCLEOTIDE SEQUENCE</scope>
    <source>
        <strain evidence="2">RS5133</strain>
    </source>
</reference>
<dbReference type="Proteomes" id="UP001432322">
    <property type="component" value="Unassembled WGS sequence"/>
</dbReference>
<keyword evidence="3" id="KW-1185">Reference proteome</keyword>
<name>A0AAV5WBB6_9BILA</name>
<comment type="caution">
    <text evidence="2">The sequence shown here is derived from an EMBL/GenBank/DDBJ whole genome shotgun (WGS) entry which is preliminary data.</text>
</comment>
<dbReference type="AlphaFoldDB" id="A0AAV5WBB6"/>